<dbReference type="EMBL" id="CP000472">
    <property type="protein sequence ID" value="ACJ30866.1"/>
    <property type="molecule type" value="Genomic_DNA"/>
</dbReference>
<dbReference type="Proteomes" id="UP000000753">
    <property type="component" value="Chromosome"/>
</dbReference>
<dbReference type="OrthoDB" id="7207054at2"/>
<dbReference type="AlphaFoldDB" id="B8CU10"/>
<dbReference type="HOGENOM" id="CLU_100961_0_0_6"/>
<organism evidence="4 5">
    <name type="scientific">Shewanella piezotolerans (strain WP3 / JCM 13877)</name>
    <dbReference type="NCBI Taxonomy" id="225849"/>
    <lineage>
        <taxon>Bacteria</taxon>
        <taxon>Pseudomonadati</taxon>
        <taxon>Pseudomonadota</taxon>
        <taxon>Gammaproteobacteria</taxon>
        <taxon>Alteromonadales</taxon>
        <taxon>Shewanellaceae</taxon>
        <taxon>Shewanella</taxon>
    </lineage>
</organism>
<feature type="transmembrane region" description="Helical" evidence="1">
    <location>
        <begin position="104"/>
        <end position="121"/>
    </location>
</feature>
<keyword evidence="5" id="KW-1185">Reference proteome</keyword>
<protein>
    <submittedName>
        <fullName evidence="4">Membrane protein, putative</fullName>
    </submittedName>
</protein>
<dbReference type="RefSeq" id="WP_020914203.1">
    <property type="nucleotide sequence ID" value="NC_011566.1"/>
</dbReference>
<keyword evidence="1" id="KW-1133">Transmembrane helix</keyword>
<evidence type="ECO:0000256" key="1">
    <source>
        <dbReference type="SAM" id="Phobius"/>
    </source>
</evidence>
<dbReference type="eggNOG" id="COG1585">
    <property type="taxonomic scope" value="Bacteria"/>
</dbReference>
<evidence type="ECO:0000313" key="5">
    <source>
        <dbReference type="Proteomes" id="UP000000753"/>
    </source>
</evidence>
<keyword evidence="1" id="KW-0812">Transmembrane</keyword>
<accession>B8CU10</accession>
<dbReference type="Pfam" id="PF21001">
    <property type="entry name" value="YqiJ_N"/>
    <property type="match status" value="1"/>
</dbReference>
<evidence type="ECO:0000259" key="2">
    <source>
        <dbReference type="Pfam" id="PF07290"/>
    </source>
</evidence>
<feature type="transmembrane region" description="Helical" evidence="1">
    <location>
        <begin position="70"/>
        <end position="92"/>
    </location>
</feature>
<dbReference type="KEGG" id="swp:swp_4210"/>
<dbReference type="STRING" id="225849.swp_4210"/>
<proteinExistence type="predicted"/>
<keyword evidence="1" id="KW-0472">Membrane</keyword>
<reference evidence="4 5" key="1">
    <citation type="journal article" date="2008" name="PLoS ONE">
        <title>Environmental adaptation: genomic analysis of the piezotolerant and psychrotolerant deep-sea iron reducing bacterium Shewanella piezotolerans WP3.</title>
        <authorList>
            <person name="Wang F."/>
            <person name="Wang J."/>
            <person name="Jian H."/>
            <person name="Zhang B."/>
            <person name="Li S."/>
            <person name="Wang F."/>
            <person name="Zeng X."/>
            <person name="Gao L."/>
            <person name="Bartlett D.H."/>
            <person name="Yu J."/>
            <person name="Hu S."/>
            <person name="Xiao X."/>
        </authorList>
    </citation>
    <scope>NUCLEOTIDE SEQUENCE [LARGE SCALE GENOMIC DNA]</scope>
    <source>
        <strain evidence="5">WP3 / JCM 13877</strain>
    </source>
</reference>
<gene>
    <name evidence="4" type="ordered locus">swp_4210</name>
</gene>
<dbReference type="InterPro" id="IPR048376">
    <property type="entry name" value="YqiJ_N"/>
</dbReference>
<feature type="domain" description="Inner membrane protein YqiJ N-terminal" evidence="3">
    <location>
        <begin position="10"/>
        <end position="112"/>
    </location>
</feature>
<feature type="domain" description="Inner membrane protein YqiJ OB-fold" evidence="2">
    <location>
        <begin position="141"/>
        <end position="202"/>
    </location>
</feature>
<evidence type="ECO:0000313" key="4">
    <source>
        <dbReference type="EMBL" id="ACJ30866.1"/>
    </source>
</evidence>
<dbReference type="Pfam" id="PF07290">
    <property type="entry name" value="YqiJ_OB"/>
    <property type="match status" value="1"/>
</dbReference>
<evidence type="ECO:0000259" key="3">
    <source>
        <dbReference type="Pfam" id="PF21001"/>
    </source>
</evidence>
<feature type="transmembrane region" description="Helical" evidence="1">
    <location>
        <begin position="12"/>
        <end position="41"/>
    </location>
</feature>
<sequence>MVSFLLSQENLPYVISLCIVGILGIVESLSLVIGASFLGLLDDWAPNDAGNDVGGVTGLAGWLCISRLPLLIWFVLALVSFAIAGLSVNYFSLSWFNSLLTQSVSLPISLMLMALSCHFLGGRLASILPKNESSAVSVEDLNGCVGTLTIGKAVLGNPSEALVKDDYMQKHYVLVEPDEDGVEFLTGTQVVLLKRKGRVWSAAKLKS</sequence>
<name>B8CU10_SHEPW</name>
<dbReference type="InterPro" id="IPR010840">
    <property type="entry name" value="YqiJ_OB"/>
</dbReference>